<sequence>MWDNHQNSLDLKKSQLLLCFL</sequence>
<evidence type="ECO:0000313" key="1">
    <source>
        <dbReference type="EMBL" id="MBX58827.1"/>
    </source>
</evidence>
<accession>A0A2P2PVQ6</accession>
<dbReference type="AlphaFoldDB" id="A0A2P2PVQ6"/>
<dbReference type="EMBL" id="GGEC01078343">
    <property type="protein sequence ID" value="MBX58827.1"/>
    <property type="molecule type" value="Transcribed_RNA"/>
</dbReference>
<proteinExistence type="predicted"/>
<reference evidence="1" key="1">
    <citation type="submission" date="2018-02" db="EMBL/GenBank/DDBJ databases">
        <title>Rhizophora mucronata_Transcriptome.</title>
        <authorList>
            <person name="Meera S.P."/>
            <person name="Sreeshan A."/>
            <person name="Augustine A."/>
        </authorList>
    </citation>
    <scope>NUCLEOTIDE SEQUENCE</scope>
    <source>
        <tissue evidence="1">Leaf</tissue>
    </source>
</reference>
<protein>
    <submittedName>
        <fullName evidence="1">Uncharacterized protein</fullName>
    </submittedName>
</protein>
<name>A0A2P2PVQ6_RHIMU</name>
<organism evidence="1">
    <name type="scientific">Rhizophora mucronata</name>
    <name type="common">Asiatic mangrove</name>
    <dbReference type="NCBI Taxonomy" id="61149"/>
    <lineage>
        <taxon>Eukaryota</taxon>
        <taxon>Viridiplantae</taxon>
        <taxon>Streptophyta</taxon>
        <taxon>Embryophyta</taxon>
        <taxon>Tracheophyta</taxon>
        <taxon>Spermatophyta</taxon>
        <taxon>Magnoliopsida</taxon>
        <taxon>eudicotyledons</taxon>
        <taxon>Gunneridae</taxon>
        <taxon>Pentapetalae</taxon>
        <taxon>rosids</taxon>
        <taxon>fabids</taxon>
        <taxon>Malpighiales</taxon>
        <taxon>Rhizophoraceae</taxon>
        <taxon>Rhizophora</taxon>
    </lineage>
</organism>